<feature type="transmembrane region" description="Helical" evidence="4">
    <location>
        <begin position="170"/>
        <end position="190"/>
    </location>
</feature>
<dbReference type="InterPro" id="IPR051158">
    <property type="entry name" value="Metallophosphoesterase_sf"/>
</dbReference>
<evidence type="ECO:0000313" key="7">
    <source>
        <dbReference type="Proteomes" id="UP001499884"/>
    </source>
</evidence>
<evidence type="ECO:0000256" key="2">
    <source>
        <dbReference type="ARBA" id="ARBA00022801"/>
    </source>
</evidence>
<evidence type="ECO:0000256" key="1">
    <source>
        <dbReference type="ARBA" id="ARBA00022723"/>
    </source>
</evidence>
<feature type="transmembrane region" description="Helical" evidence="4">
    <location>
        <begin position="100"/>
        <end position="120"/>
    </location>
</feature>
<feature type="region of interest" description="Disordered" evidence="3">
    <location>
        <begin position="439"/>
        <end position="464"/>
    </location>
</feature>
<evidence type="ECO:0000256" key="4">
    <source>
        <dbReference type="SAM" id="Phobius"/>
    </source>
</evidence>
<dbReference type="Gene3D" id="3.60.21.10">
    <property type="match status" value="1"/>
</dbReference>
<dbReference type="CDD" id="cd07385">
    <property type="entry name" value="MPP_YkuE_C"/>
    <property type="match status" value="1"/>
</dbReference>
<evidence type="ECO:0000259" key="5">
    <source>
        <dbReference type="Pfam" id="PF00149"/>
    </source>
</evidence>
<comment type="caution">
    <text evidence="6">The sequence shown here is derived from an EMBL/GenBank/DDBJ whole genome shotgun (WGS) entry which is preliminary data.</text>
</comment>
<keyword evidence="4" id="KW-1133">Transmembrane helix</keyword>
<dbReference type="PANTHER" id="PTHR31302:SF31">
    <property type="entry name" value="PHOSPHODIESTERASE YAEI"/>
    <property type="match status" value="1"/>
</dbReference>
<name>A0ABP7GDE5_9ACTN</name>
<dbReference type="EMBL" id="BAABEP010000092">
    <property type="protein sequence ID" value="GAA3761373.1"/>
    <property type="molecule type" value="Genomic_DNA"/>
</dbReference>
<organism evidence="6 7">
    <name type="scientific">Streptomyces tremellae</name>
    <dbReference type="NCBI Taxonomy" id="1124239"/>
    <lineage>
        <taxon>Bacteria</taxon>
        <taxon>Bacillati</taxon>
        <taxon>Actinomycetota</taxon>
        <taxon>Actinomycetes</taxon>
        <taxon>Kitasatosporales</taxon>
        <taxon>Streptomycetaceae</taxon>
        <taxon>Streptomyces</taxon>
    </lineage>
</organism>
<feature type="compositionally biased region" description="Basic and acidic residues" evidence="3">
    <location>
        <begin position="1"/>
        <end position="14"/>
    </location>
</feature>
<protein>
    <submittedName>
        <fullName evidence="6">Metallophosphoesterase</fullName>
    </submittedName>
</protein>
<keyword evidence="4" id="KW-0812">Transmembrane</keyword>
<feature type="region of interest" description="Disordered" evidence="3">
    <location>
        <begin position="1"/>
        <end position="56"/>
    </location>
</feature>
<dbReference type="InterPro" id="IPR029052">
    <property type="entry name" value="Metallo-depent_PP-like"/>
</dbReference>
<reference evidence="7" key="1">
    <citation type="journal article" date="2019" name="Int. J. Syst. Evol. Microbiol.">
        <title>The Global Catalogue of Microorganisms (GCM) 10K type strain sequencing project: providing services to taxonomists for standard genome sequencing and annotation.</title>
        <authorList>
            <consortium name="The Broad Institute Genomics Platform"/>
            <consortium name="The Broad Institute Genome Sequencing Center for Infectious Disease"/>
            <person name="Wu L."/>
            <person name="Ma J."/>
        </authorList>
    </citation>
    <scope>NUCLEOTIDE SEQUENCE [LARGE SCALE GENOMIC DNA]</scope>
    <source>
        <strain evidence="7">JCM 30846</strain>
    </source>
</reference>
<keyword evidence="2" id="KW-0378">Hydrolase</keyword>
<evidence type="ECO:0000256" key="3">
    <source>
        <dbReference type="SAM" id="MobiDB-lite"/>
    </source>
</evidence>
<dbReference type="Pfam" id="PF00149">
    <property type="entry name" value="Metallophos"/>
    <property type="match status" value="1"/>
</dbReference>
<keyword evidence="1" id="KW-0479">Metal-binding</keyword>
<accession>A0ABP7GDE5</accession>
<dbReference type="SUPFAM" id="SSF56300">
    <property type="entry name" value="Metallo-dependent phosphatases"/>
    <property type="match status" value="1"/>
</dbReference>
<feature type="transmembrane region" description="Helical" evidence="4">
    <location>
        <begin position="141"/>
        <end position="164"/>
    </location>
</feature>
<evidence type="ECO:0000313" key="6">
    <source>
        <dbReference type="EMBL" id="GAA3761373.1"/>
    </source>
</evidence>
<gene>
    <name evidence="6" type="ORF">GCM10023082_64220</name>
</gene>
<feature type="compositionally biased region" description="Gly residues" evidence="3">
    <location>
        <begin position="42"/>
        <end position="56"/>
    </location>
</feature>
<feature type="transmembrane region" description="Helical" evidence="4">
    <location>
        <begin position="68"/>
        <end position="88"/>
    </location>
</feature>
<proteinExistence type="predicted"/>
<dbReference type="PANTHER" id="PTHR31302">
    <property type="entry name" value="TRANSMEMBRANE PROTEIN WITH METALLOPHOSPHOESTERASE DOMAIN-RELATED"/>
    <property type="match status" value="1"/>
</dbReference>
<keyword evidence="4" id="KW-0472">Membrane</keyword>
<sequence length="464" mass="48621">MGRTDQRDGGRVADMDTDSESVRAGSETGAEARAETDAEAGSGSGESGGAAGPEGGGGLRRARALRRWLGGGAVVLVLAMLFVLPWWTLFGSGAGWPVPVFVAGTVVFAAWLVAFPFLMAAGHVRGRSDRAARVADSTLGVVWVLFTWSVLGGLAHLVLIGLGAGGAGTARGVAVAVAAVGVGLLAWGHYEAMRVPRVRRLDVRVPRLGGGLDGTRVVVLADTHYGPIDRARWSQRVAEAVNALDADIVIHAGDIADGTPAQRREQSAPLGTVRSRLAKVCVTGNHEYFSEAQGWLDRMAELGWEPLHNRHVVVERGGDTLVLAGVDDLTAESSGLAGHRANLLDALAGADPERPVLLVAHQPKYVDQAAAAGVDLQVSGHTHGGQIWPFHYLVRVDQPVVQGLSRHGERTQLYTSRGTGFWGPPFRVFAPSEITLLTLRPGSGHDTSEGAGAVDGPAQRPQGS</sequence>
<dbReference type="Proteomes" id="UP001499884">
    <property type="component" value="Unassembled WGS sequence"/>
</dbReference>
<keyword evidence="7" id="KW-1185">Reference proteome</keyword>
<feature type="domain" description="Calcineurin-like phosphoesterase" evidence="5">
    <location>
        <begin position="216"/>
        <end position="384"/>
    </location>
</feature>
<dbReference type="InterPro" id="IPR004843">
    <property type="entry name" value="Calcineurin-like_PHP"/>
</dbReference>